<evidence type="ECO:0000313" key="4">
    <source>
        <dbReference type="EMBL" id="RFS22616.1"/>
    </source>
</evidence>
<reference evidence="4 5" key="1">
    <citation type="submission" date="2018-07" db="EMBL/GenBank/DDBJ databases">
        <title>Chitinophaga K2CV101002-2 sp. nov., isolated from a monsoon evergreen broad-leaved forest soil.</title>
        <authorList>
            <person name="Lv Y."/>
        </authorList>
    </citation>
    <scope>NUCLEOTIDE SEQUENCE [LARGE SCALE GENOMIC DNA]</scope>
    <source>
        <strain evidence="4 5">GDMCC 1.1288</strain>
    </source>
</reference>
<keyword evidence="1" id="KW-0547">Nucleotide-binding</keyword>
<gene>
    <name evidence="4" type="primary">moaD</name>
    <name evidence="4" type="ORF">DVR12_12515</name>
</gene>
<protein>
    <recommendedName>
        <fullName evidence="3">Molybdopterin synthase sulfur carrier subunit</fullName>
    </recommendedName>
</protein>
<dbReference type="GO" id="GO:1990133">
    <property type="term" value="C:molybdopterin adenylyltransferase complex"/>
    <property type="evidence" value="ECO:0007669"/>
    <property type="project" value="TreeGrafter"/>
</dbReference>
<keyword evidence="5" id="KW-1185">Reference proteome</keyword>
<evidence type="ECO:0000256" key="2">
    <source>
        <dbReference type="ARBA" id="ARBA00024200"/>
    </source>
</evidence>
<dbReference type="PANTHER" id="PTHR33359">
    <property type="entry name" value="MOLYBDOPTERIN SYNTHASE SULFUR CARRIER SUBUNIT"/>
    <property type="match status" value="1"/>
</dbReference>
<dbReference type="InterPro" id="IPR044672">
    <property type="entry name" value="MOCS2A"/>
</dbReference>
<dbReference type="CDD" id="cd00754">
    <property type="entry name" value="Ubl_MoaD"/>
    <property type="match status" value="1"/>
</dbReference>
<evidence type="ECO:0000313" key="5">
    <source>
        <dbReference type="Proteomes" id="UP000260644"/>
    </source>
</evidence>
<dbReference type="Gene3D" id="3.10.20.30">
    <property type="match status" value="1"/>
</dbReference>
<evidence type="ECO:0000256" key="3">
    <source>
        <dbReference type="ARBA" id="ARBA00024247"/>
    </source>
</evidence>
<dbReference type="EMBL" id="QPMM01000006">
    <property type="protein sequence ID" value="RFS22616.1"/>
    <property type="molecule type" value="Genomic_DNA"/>
</dbReference>
<proteinExistence type="inferred from homology"/>
<dbReference type="GO" id="GO:0006777">
    <property type="term" value="P:Mo-molybdopterin cofactor biosynthetic process"/>
    <property type="evidence" value="ECO:0007669"/>
    <property type="project" value="InterPro"/>
</dbReference>
<dbReference type="NCBIfam" id="TIGR01682">
    <property type="entry name" value="moaD"/>
    <property type="match status" value="1"/>
</dbReference>
<comment type="similarity">
    <text evidence="2">Belongs to the MoaD family.</text>
</comment>
<sequence length="77" mass="8361">MGILLFGVVRETVGSSVLEYPAAINDVASLKRWLYEEYPSLKQLSSLLIAVNRTYATDNQAFSNTDEVAIIPPVSGG</sequence>
<dbReference type="AlphaFoldDB" id="A0A3E1YAF0"/>
<dbReference type="InterPro" id="IPR003749">
    <property type="entry name" value="ThiS/MoaD-like"/>
</dbReference>
<dbReference type="RefSeq" id="WP_116976010.1">
    <property type="nucleotide sequence ID" value="NZ_QPMM01000006.1"/>
</dbReference>
<dbReference type="Pfam" id="PF02597">
    <property type="entry name" value="ThiS"/>
    <property type="match status" value="1"/>
</dbReference>
<name>A0A3E1YAF0_9BACT</name>
<dbReference type="InterPro" id="IPR012675">
    <property type="entry name" value="Beta-grasp_dom_sf"/>
</dbReference>
<dbReference type="OrthoDB" id="598356at2"/>
<accession>A0A3E1YAF0</accession>
<evidence type="ECO:0000256" key="1">
    <source>
        <dbReference type="ARBA" id="ARBA00022741"/>
    </source>
</evidence>
<comment type="caution">
    <text evidence="4">The sequence shown here is derived from an EMBL/GenBank/DDBJ whole genome shotgun (WGS) entry which is preliminary data.</text>
</comment>
<dbReference type="Proteomes" id="UP000260644">
    <property type="component" value="Unassembled WGS sequence"/>
</dbReference>
<dbReference type="SUPFAM" id="SSF54285">
    <property type="entry name" value="MoaD/ThiS"/>
    <property type="match status" value="1"/>
</dbReference>
<organism evidence="4 5">
    <name type="scientific">Chitinophaga silvatica</name>
    <dbReference type="NCBI Taxonomy" id="2282649"/>
    <lineage>
        <taxon>Bacteria</taxon>
        <taxon>Pseudomonadati</taxon>
        <taxon>Bacteroidota</taxon>
        <taxon>Chitinophagia</taxon>
        <taxon>Chitinophagales</taxon>
        <taxon>Chitinophagaceae</taxon>
        <taxon>Chitinophaga</taxon>
    </lineage>
</organism>
<dbReference type="PANTHER" id="PTHR33359:SF1">
    <property type="entry name" value="MOLYBDOPTERIN SYNTHASE SULFUR CARRIER SUBUNIT"/>
    <property type="match status" value="1"/>
</dbReference>
<dbReference type="InterPro" id="IPR016155">
    <property type="entry name" value="Mopterin_synth/thiamin_S_b"/>
</dbReference>
<dbReference type="GO" id="GO:0000166">
    <property type="term" value="F:nucleotide binding"/>
    <property type="evidence" value="ECO:0007669"/>
    <property type="project" value="UniProtKB-KW"/>
</dbReference>